<protein>
    <submittedName>
        <fullName evidence="5">Transcriptional regulator, AraC family</fullName>
    </submittedName>
</protein>
<organism evidence="5 6">
    <name type="scientific">Ligilactobacillus ruminis</name>
    <dbReference type="NCBI Taxonomy" id="1623"/>
    <lineage>
        <taxon>Bacteria</taxon>
        <taxon>Bacillati</taxon>
        <taxon>Bacillota</taxon>
        <taxon>Bacilli</taxon>
        <taxon>Lactobacillales</taxon>
        <taxon>Lactobacillaceae</taxon>
        <taxon>Ligilactobacillus</taxon>
    </lineage>
</organism>
<sequence>MTDQNGNEYRFIASNGIESSILFYGQEKCRPNYTYRGNNIRENYIIHYIMDGQGTFFVAGKAAVTLKKGDLFILPKGIPCFYQADGKNPWQYFWIGLDGIKIANIFNSSALKGSYYLKDIESSEFTKKLREIFKVLHNKSSLENELLLEALTYQMFYHLIKEFPAQNITPKVKPYQQYEMALKYLKGNYAYGCNITDLSLSLSLSRNYLYSLFKKYSNMSPQKFLTQMRMEDAKNQLLVSEISIQSISESVGYSDAFTFSKAFKRYSGYSPLTFRKMFKK</sequence>
<gene>
    <name evidence="5" type="ORF">SAMN05216431_103176</name>
</gene>
<dbReference type="Proteomes" id="UP000182089">
    <property type="component" value="Unassembled WGS sequence"/>
</dbReference>
<dbReference type="SUPFAM" id="SSF51215">
    <property type="entry name" value="Regulatory protein AraC"/>
    <property type="match status" value="1"/>
</dbReference>
<accession>A0ABY1AAH7</accession>
<dbReference type="InterPro" id="IPR018062">
    <property type="entry name" value="HTH_AraC-typ_CS"/>
</dbReference>
<dbReference type="InterPro" id="IPR003313">
    <property type="entry name" value="AraC-bd"/>
</dbReference>
<dbReference type="InterPro" id="IPR009057">
    <property type="entry name" value="Homeodomain-like_sf"/>
</dbReference>
<keyword evidence="2" id="KW-0238">DNA-binding</keyword>
<name>A0ABY1AAH7_9LACO</name>
<dbReference type="Gene3D" id="1.10.10.60">
    <property type="entry name" value="Homeodomain-like"/>
    <property type="match status" value="2"/>
</dbReference>
<dbReference type="Gene3D" id="2.60.120.280">
    <property type="entry name" value="Regulatory protein AraC"/>
    <property type="match status" value="1"/>
</dbReference>
<dbReference type="PROSITE" id="PS01124">
    <property type="entry name" value="HTH_ARAC_FAMILY_2"/>
    <property type="match status" value="1"/>
</dbReference>
<dbReference type="Pfam" id="PF12833">
    <property type="entry name" value="HTH_18"/>
    <property type="match status" value="1"/>
</dbReference>
<dbReference type="PANTHER" id="PTHR43280:SF30">
    <property type="entry name" value="MMSAB OPERON REGULATORY PROTEIN"/>
    <property type="match status" value="1"/>
</dbReference>
<comment type="caution">
    <text evidence="5">The sequence shown here is derived from an EMBL/GenBank/DDBJ whole genome shotgun (WGS) entry which is preliminary data.</text>
</comment>
<dbReference type="SUPFAM" id="SSF46689">
    <property type="entry name" value="Homeodomain-like"/>
    <property type="match status" value="2"/>
</dbReference>
<dbReference type="PROSITE" id="PS00041">
    <property type="entry name" value="HTH_ARAC_FAMILY_1"/>
    <property type="match status" value="1"/>
</dbReference>
<proteinExistence type="predicted"/>
<feature type="domain" description="HTH araC/xylS-type" evidence="4">
    <location>
        <begin position="179"/>
        <end position="277"/>
    </location>
</feature>
<dbReference type="EMBL" id="FOCC01000003">
    <property type="protein sequence ID" value="SEM50751.1"/>
    <property type="molecule type" value="Genomic_DNA"/>
</dbReference>
<keyword evidence="1" id="KW-0805">Transcription regulation</keyword>
<reference evidence="5 6" key="1">
    <citation type="submission" date="2016-10" db="EMBL/GenBank/DDBJ databases">
        <authorList>
            <person name="Varghese N."/>
            <person name="Submissions S."/>
        </authorList>
    </citation>
    <scope>NUCLEOTIDE SEQUENCE [LARGE SCALE GENOMIC DNA]</scope>
    <source>
        <strain evidence="5 6">WC1T17</strain>
    </source>
</reference>
<dbReference type="CDD" id="cd06986">
    <property type="entry name" value="cupin_MmsR-like_N"/>
    <property type="match status" value="1"/>
</dbReference>
<evidence type="ECO:0000256" key="1">
    <source>
        <dbReference type="ARBA" id="ARBA00023015"/>
    </source>
</evidence>
<evidence type="ECO:0000259" key="4">
    <source>
        <dbReference type="PROSITE" id="PS01124"/>
    </source>
</evidence>
<dbReference type="InterPro" id="IPR037923">
    <property type="entry name" value="HTH-like"/>
</dbReference>
<dbReference type="PANTHER" id="PTHR43280">
    <property type="entry name" value="ARAC-FAMILY TRANSCRIPTIONAL REGULATOR"/>
    <property type="match status" value="1"/>
</dbReference>
<keyword evidence="3" id="KW-0804">Transcription</keyword>
<dbReference type="Pfam" id="PF02311">
    <property type="entry name" value="AraC_binding"/>
    <property type="match status" value="1"/>
</dbReference>
<dbReference type="InterPro" id="IPR018060">
    <property type="entry name" value="HTH_AraC"/>
</dbReference>
<dbReference type="SMART" id="SM00342">
    <property type="entry name" value="HTH_ARAC"/>
    <property type="match status" value="1"/>
</dbReference>
<evidence type="ECO:0000256" key="2">
    <source>
        <dbReference type="ARBA" id="ARBA00023125"/>
    </source>
</evidence>
<evidence type="ECO:0000313" key="6">
    <source>
        <dbReference type="Proteomes" id="UP000182089"/>
    </source>
</evidence>
<evidence type="ECO:0000313" key="5">
    <source>
        <dbReference type="EMBL" id="SEM50751.1"/>
    </source>
</evidence>
<evidence type="ECO:0000256" key="3">
    <source>
        <dbReference type="ARBA" id="ARBA00023163"/>
    </source>
</evidence>